<dbReference type="RefSeq" id="XP_012190144.1">
    <property type="nucleotide sequence ID" value="XM_012334754.1"/>
</dbReference>
<dbReference type="HOGENOM" id="CLU_513899_0_0_1"/>
<name>R9P5N9_PSEHS</name>
<sequence>MLNYAEYYQNGNVSTAVSLRRSVNLRSGADGFVIAGLTVQFQLSVTLNFETNVSAQKLRQRFGLAVWAVRGFLPELGMWTTTTSTDGSLDLDHVTFTALQTADEAQEWIQDTAIVVDDGTTTEELMNYNSNHRIEPPGKQFRVYLVLNPRRGSPSIVLNASHVLNGHRAHVQCCAILEAMMSDKLVSLLEATPDPRLALGALFAPEDVSKVLGKLPISLDTAYQERFKPTETDLDVGMEKLGERLTNSALPTIGVPRFESPAKSPEYSLGNAHGQPMTMLNLKREMDFNEYRKVRQAHKKLGITVPSFVYACIVNSIDRRCKASTAQDDETPGAHLAYSAHASRWFPAETFMSRSPVNMAIVPGSGYISPHELRSEQRGRDLSLNELIALSKTIRQRQEAFLASPHIVSTLEQVADEVSRNIAETASKQQQAGTDPLVALCQNSPAICPPTLTSQGDNVFNRLFTAKGGSLEGRPANLEGDYIYVNRGYISGRTTDATVCFALLGFGGVLSLAGHFDSRFFDAKLVDAILDDVWKNLRAIAATVAEEEREAKL</sequence>
<evidence type="ECO:0000313" key="2">
    <source>
        <dbReference type="Proteomes" id="UP000014071"/>
    </source>
</evidence>
<dbReference type="PANTHER" id="PTHR42034:SF3">
    <property type="entry name" value="ACYL-COA-DEPENDENT ACYLTRANSFERASE MAC2"/>
    <property type="match status" value="1"/>
</dbReference>
<protein>
    <submittedName>
        <fullName evidence="1">Uncharacterized protein</fullName>
    </submittedName>
</protein>
<dbReference type="EMBL" id="DF238802">
    <property type="protein sequence ID" value="GAC96557.1"/>
    <property type="molecule type" value="Genomic_DNA"/>
</dbReference>
<accession>R9P5N9</accession>
<proteinExistence type="predicted"/>
<keyword evidence="2" id="KW-1185">Reference proteome</keyword>
<dbReference type="OrthoDB" id="3365682at2759"/>
<dbReference type="AlphaFoldDB" id="R9P5N9"/>
<gene>
    <name evidence="1" type="ORF">PHSY_004138</name>
</gene>
<dbReference type="GeneID" id="24109423"/>
<organism evidence="1 2">
    <name type="scientific">Pseudozyma hubeiensis (strain SY62)</name>
    <name type="common">Yeast</name>
    <dbReference type="NCBI Taxonomy" id="1305764"/>
    <lineage>
        <taxon>Eukaryota</taxon>
        <taxon>Fungi</taxon>
        <taxon>Dikarya</taxon>
        <taxon>Basidiomycota</taxon>
        <taxon>Ustilaginomycotina</taxon>
        <taxon>Ustilaginomycetes</taxon>
        <taxon>Ustilaginales</taxon>
        <taxon>Ustilaginaceae</taxon>
        <taxon>Pseudozyma</taxon>
    </lineage>
</organism>
<dbReference type="eggNOG" id="ENOG502SHP3">
    <property type="taxonomic scope" value="Eukaryota"/>
</dbReference>
<dbReference type="PANTHER" id="PTHR42034">
    <property type="entry name" value="CHROMOSOME 7, WHOLE GENOME SHOTGUN SEQUENCE-RELATED"/>
    <property type="match status" value="1"/>
</dbReference>
<evidence type="ECO:0000313" key="1">
    <source>
        <dbReference type="EMBL" id="GAC96557.1"/>
    </source>
</evidence>
<dbReference type="InterPro" id="IPR023213">
    <property type="entry name" value="CAT-like_dom_sf"/>
</dbReference>
<dbReference type="Gene3D" id="3.30.559.10">
    <property type="entry name" value="Chloramphenicol acetyltransferase-like domain"/>
    <property type="match status" value="1"/>
</dbReference>
<dbReference type="Proteomes" id="UP000014071">
    <property type="component" value="Unassembled WGS sequence"/>
</dbReference>
<reference evidence="2" key="1">
    <citation type="journal article" date="2013" name="Genome Announc.">
        <title>Draft genome sequence of the basidiomycetous yeast-like fungus Pseudozyma hubeiensis SY62, which produces an abundant amount of the biosurfactant mannosylerythritol lipids.</title>
        <authorList>
            <person name="Konishi M."/>
            <person name="Hatada Y."/>
            <person name="Horiuchi J."/>
        </authorList>
    </citation>
    <scope>NUCLEOTIDE SEQUENCE [LARGE SCALE GENOMIC DNA]</scope>
    <source>
        <strain evidence="2">SY62</strain>
    </source>
</reference>